<dbReference type="GO" id="GO:0006281">
    <property type="term" value="P:DNA repair"/>
    <property type="evidence" value="ECO:0007669"/>
    <property type="project" value="TreeGrafter"/>
</dbReference>
<dbReference type="Proteomes" id="UP000198856">
    <property type="component" value="Unassembled WGS sequence"/>
</dbReference>
<dbReference type="SUPFAM" id="SSF56784">
    <property type="entry name" value="HAD-like"/>
    <property type="match status" value="1"/>
</dbReference>
<name>A0A1G8RXC8_9EURY</name>
<dbReference type="PANTHER" id="PTHR43434">
    <property type="entry name" value="PHOSPHOGLYCOLATE PHOSPHATASE"/>
    <property type="match status" value="1"/>
</dbReference>
<dbReference type="InterPro" id="IPR006439">
    <property type="entry name" value="HAD-SF_hydro_IA"/>
</dbReference>
<keyword evidence="3" id="KW-1185">Reference proteome</keyword>
<dbReference type="Gene3D" id="3.40.50.1000">
    <property type="entry name" value="HAD superfamily/HAD-like"/>
    <property type="match status" value="1"/>
</dbReference>
<dbReference type="SFLD" id="SFLDS00003">
    <property type="entry name" value="Haloacid_Dehalogenase"/>
    <property type="match status" value="1"/>
</dbReference>
<dbReference type="InterPro" id="IPR041492">
    <property type="entry name" value="HAD_2"/>
</dbReference>
<reference evidence="2 3" key="1">
    <citation type="submission" date="2016-10" db="EMBL/GenBank/DDBJ databases">
        <authorList>
            <person name="de Groot N.N."/>
        </authorList>
    </citation>
    <scope>NUCLEOTIDE SEQUENCE [LARGE SCALE GENOMIC DNA]</scope>
    <source>
        <strain evidence="2 3">IBRC-M10015</strain>
    </source>
</reference>
<dbReference type="RefSeq" id="WP_092698459.1">
    <property type="nucleotide sequence ID" value="NZ_FNFC01000001.1"/>
</dbReference>
<dbReference type="InterPro" id="IPR023214">
    <property type="entry name" value="HAD_sf"/>
</dbReference>
<dbReference type="Pfam" id="PF13419">
    <property type="entry name" value="HAD_2"/>
    <property type="match status" value="1"/>
</dbReference>
<organism evidence="2 3">
    <name type="scientific">Halovenus aranensis</name>
    <dbReference type="NCBI Taxonomy" id="890420"/>
    <lineage>
        <taxon>Archaea</taxon>
        <taxon>Methanobacteriati</taxon>
        <taxon>Methanobacteriota</taxon>
        <taxon>Stenosarchaea group</taxon>
        <taxon>Halobacteria</taxon>
        <taxon>Halobacteriales</taxon>
        <taxon>Haloarculaceae</taxon>
        <taxon>Halovenus</taxon>
    </lineage>
</organism>
<evidence type="ECO:0000313" key="2">
    <source>
        <dbReference type="EMBL" id="SDJ21562.1"/>
    </source>
</evidence>
<dbReference type="InterPro" id="IPR036412">
    <property type="entry name" value="HAD-like_sf"/>
</dbReference>
<evidence type="ECO:0000313" key="3">
    <source>
        <dbReference type="Proteomes" id="UP000198856"/>
    </source>
</evidence>
<dbReference type="GO" id="GO:0008967">
    <property type="term" value="F:phosphoglycolate phosphatase activity"/>
    <property type="evidence" value="ECO:0007669"/>
    <property type="project" value="TreeGrafter"/>
</dbReference>
<dbReference type="AlphaFoldDB" id="A0A1G8RXC8"/>
<comment type="similarity">
    <text evidence="1">Belongs to the HAD-like hydrolase superfamily.</text>
</comment>
<dbReference type="PANTHER" id="PTHR43434:SF1">
    <property type="entry name" value="PHOSPHOGLYCOLATE PHOSPHATASE"/>
    <property type="match status" value="1"/>
</dbReference>
<dbReference type="STRING" id="890420.SAMN05216226_101172"/>
<protein>
    <submittedName>
        <fullName evidence="2">Haloacid dehalogenase superfamily, subfamily IA, variant 1 with third motif having Dx(3-4)D or Dx(3-4)E</fullName>
    </submittedName>
</protein>
<dbReference type="EMBL" id="FNFC01000001">
    <property type="protein sequence ID" value="SDJ21562.1"/>
    <property type="molecule type" value="Genomic_DNA"/>
</dbReference>
<gene>
    <name evidence="2" type="ORF">SAMN05216226_101172</name>
</gene>
<dbReference type="SFLD" id="SFLDG01129">
    <property type="entry name" value="C1.5:_HAD__Beta-PGM__Phosphata"/>
    <property type="match status" value="1"/>
</dbReference>
<proteinExistence type="inferred from homology"/>
<evidence type="ECO:0000256" key="1">
    <source>
        <dbReference type="ARBA" id="ARBA00007958"/>
    </source>
</evidence>
<sequence length="219" mass="24379">MTGAALLLDNDGVLLERTGDDHDAFEAAVRRAFRDHGVDNPAPGHVRNLVYDVTVPYVTAVCKQYGLDREAFWRSRDEACSAVQREAIRNGEKGLYPDVEVLADLSRQMGVVSTNQQPTLAFAFDHLRAPAFDVVQGRPMTIESLRRKKPEPHYVEEALTELDAETALYVGDSEHDIVAAHNAGIEAAFLRREHNRETVLSASPEYELDSLRELPAILV</sequence>
<dbReference type="OrthoDB" id="115864at2157"/>
<dbReference type="InterPro" id="IPR050155">
    <property type="entry name" value="HAD-like_hydrolase_sf"/>
</dbReference>
<dbReference type="NCBIfam" id="TIGR01549">
    <property type="entry name" value="HAD-SF-IA-v1"/>
    <property type="match status" value="1"/>
</dbReference>
<accession>A0A1G8RXC8</accession>